<evidence type="ECO:0000313" key="2">
    <source>
        <dbReference type="EMBL" id="RUM97523.1"/>
    </source>
</evidence>
<comment type="caution">
    <text evidence="2">The sequence shown here is derived from an EMBL/GenBank/DDBJ whole genome shotgun (WGS) entry which is preliminary data.</text>
</comment>
<accession>A0A432V615</accession>
<proteinExistence type="predicted"/>
<dbReference type="InterPro" id="IPR019301">
    <property type="entry name" value="Flagellar_prot_FlgJ_N"/>
</dbReference>
<keyword evidence="2" id="KW-0966">Cell projection</keyword>
<keyword evidence="2" id="KW-0282">Flagellum</keyword>
<dbReference type="EMBL" id="RKST01000011">
    <property type="protein sequence ID" value="RUM97523.1"/>
    <property type="molecule type" value="Genomic_DNA"/>
</dbReference>
<dbReference type="RefSeq" id="WP_128627115.1">
    <property type="nucleotide sequence ID" value="NZ_RKST01000011.1"/>
</dbReference>
<dbReference type="AlphaFoldDB" id="A0A432V615"/>
<dbReference type="Pfam" id="PF10135">
    <property type="entry name" value="Rod-binding"/>
    <property type="match status" value="1"/>
</dbReference>
<feature type="domain" description="Flagellar protein FlgJ N-terminal" evidence="1">
    <location>
        <begin position="89"/>
        <end position="123"/>
    </location>
</feature>
<protein>
    <submittedName>
        <fullName evidence="2">Flagellar biosynthesis protein FlgJ</fullName>
    </submittedName>
</protein>
<keyword evidence="3" id="KW-1185">Reference proteome</keyword>
<keyword evidence="2" id="KW-0969">Cilium</keyword>
<evidence type="ECO:0000259" key="1">
    <source>
        <dbReference type="Pfam" id="PF10135"/>
    </source>
</evidence>
<name>A0A432V615_9HYPH</name>
<organism evidence="2 3">
    <name type="scientific">Borborobacter arsenicus</name>
    <dbReference type="NCBI Taxonomy" id="1851146"/>
    <lineage>
        <taxon>Bacteria</taxon>
        <taxon>Pseudomonadati</taxon>
        <taxon>Pseudomonadota</taxon>
        <taxon>Alphaproteobacteria</taxon>
        <taxon>Hyphomicrobiales</taxon>
        <taxon>Phyllobacteriaceae</taxon>
        <taxon>Borborobacter</taxon>
    </lineage>
</organism>
<reference evidence="2 3" key="1">
    <citation type="submission" date="2018-11" db="EMBL/GenBank/DDBJ databases">
        <title>Pseudaminobacter arsenicus sp. nov., an arsenic-resistant bacterium isolated from arsenic-rich aquifers.</title>
        <authorList>
            <person name="Mu Y."/>
        </authorList>
    </citation>
    <scope>NUCLEOTIDE SEQUENCE [LARGE SCALE GENOMIC DNA]</scope>
    <source>
        <strain evidence="2 3">CB3</strain>
    </source>
</reference>
<evidence type="ECO:0000313" key="3">
    <source>
        <dbReference type="Proteomes" id="UP000281647"/>
    </source>
</evidence>
<gene>
    <name evidence="2" type="ORF">EET67_12790</name>
</gene>
<sequence length="186" mass="19305">MAISPPSDIVLDVSRAAEPASVQAARVELARRSGTAGASGAASFSLGEINSATNAAASQGKAETPASFVRFEAMVLQTFIQNMLPKDAETVYGKGVAGDMWKSMLAEQLAGVMAERGGIGIAERVLGDHYFEGENKVSVGAVSGGPEKAETDRQTMLSTALVQELQLKMARTLTGEEAAASADKKI</sequence>
<dbReference type="Proteomes" id="UP000281647">
    <property type="component" value="Unassembled WGS sequence"/>
</dbReference>
<dbReference type="OrthoDB" id="7889190at2"/>